<dbReference type="Proteomes" id="UP000579647">
    <property type="component" value="Unassembled WGS sequence"/>
</dbReference>
<gene>
    <name evidence="1" type="ORF">HNR07_004813</name>
</gene>
<evidence type="ECO:0000313" key="1">
    <source>
        <dbReference type="EMBL" id="MBB5493676.1"/>
    </source>
</evidence>
<proteinExistence type="predicted"/>
<reference evidence="1 2" key="1">
    <citation type="submission" date="2020-08" db="EMBL/GenBank/DDBJ databases">
        <title>Sequencing the genomes of 1000 actinobacteria strains.</title>
        <authorList>
            <person name="Klenk H.-P."/>
        </authorList>
    </citation>
    <scope>NUCLEOTIDE SEQUENCE [LARGE SCALE GENOMIC DNA]</scope>
    <source>
        <strain evidence="1 2">DSM 44598</strain>
    </source>
</reference>
<sequence length="121" mass="13474">MSQRFDEAVLDVLVDETFAPTEDGGPHPHQLHVRIVGQDSNGSWIPPRIGTVTREHAEPEVDENDQAAVPDSLFDHLLRAFPGVRSIGYDGEFLDPDEDVPAILDEEFTWTCHQLCGQDPV</sequence>
<dbReference type="RefSeq" id="WP_184366831.1">
    <property type="nucleotide sequence ID" value="NZ_BAAAKM010000169.1"/>
</dbReference>
<evidence type="ECO:0000313" key="2">
    <source>
        <dbReference type="Proteomes" id="UP000579647"/>
    </source>
</evidence>
<dbReference type="EMBL" id="JACHDO010000001">
    <property type="protein sequence ID" value="MBB5493676.1"/>
    <property type="molecule type" value="Genomic_DNA"/>
</dbReference>
<keyword evidence="2" id="KW-1185">Reference proteome</keyword>
<comment type="caution">
    <text evidence="1">The sequence shown here is derived from an EMBL/GenBank/DDBJ whole genome shotgun (WGS) entry which is preliminary data.</text>
</comment>
<name>A0A840WPM6_9ACTN</name>
<dbReference type="AlphaFoldDB" id="A0A840WPM6"/>
<organism evidence="1 2">
    <name type="scientific">Nocardiopsis metallicus</name>
    <dbReference type="NCBI Taxonomy" id="179819"/>
    <lineage>
        <taxon>Bacteria</taxon>
        <taxon>Bacillati</taxon>
        <taxon>Actinomycetota</taxon>
        <taxon>Actinomycetes</taxon>
        <taxon>Streptosporangiales</taxon>
        <taxon>Nocardiopsidaceae</taxon>
        <taxon>Nocardiopsis</taxon>
    </lineage>
</organism>
<accession>A0A840WPM6</accession>
<protein>
    <submittedName>
        <fullName evidence="1">Uncharacterized protein</fullName>
    </submittedName>
</protein>